<sequence length="99" mass="11320">FQIDSARNWDSKAQIHNFLNRVCKRIKMFLRHFALLNSQSSEAGYCKDLSYINVALYSQNTVRLLVNGLDHVKSKLDDIIADFAKTVGRLGATLDLYQL</sequence>
<feature type="non-terminal residue" evidence="1">
    <location>
        <position position="1"/>
    </location>
</feature>
<dbReference type="EMBL" id="HACG01011231">
    <property type="protein sequence ID" value="CEK58096.1"/>
    <property type="molecule type" value="Transcribed_RNA"/>
</dbReference>
<reference evidence="1" key="1">
    <citation type="submission" date="2014-12" db="EMBL/GenBank/DDBJ databases">
        <title>Insight into the proteome of Arion vulgaris.</title>
        <authorList>
            <person name="Aradska J."/>
            <person name="Bulat T."/>
            <person name="Smidak R."/>
            <person name="Sarate P."/>
            <person name="Gangsoo J."/>
            <person name="Sialana F."/>
            <person name="Bilban M."/>
            <person name="Lubec G."/>
        </authorList>
    </citation>
    <scope>NUCLEOTIDE SEQUENCE</scope>
    <source>
        <tissue evidence="1">Skin</tissue>
    </source>
</reference>
<evidence type="ECO:0000313" key="1">
    <source>
        <dbReference type="EMBL" id="CEK58096.1"/>
    </source>
</evidence>
<protein>
    <submittedName>
        <fullName evidence="1">Uncharacterized protein</fullName>
    </submittedName>
</protein>
<accession>A0A0B6YQP1</accession>
<dbReference type="AlphaFoldDB" id="A0A0B6YQP1"/>
<organism evidence="1">
    <name type="scientific">Arion vulgaris</name>
    <dbReference type="NCBI Taxonomy" id="1028688"/>
    <lineage>
        <taxon>Eukaryota</taxon>
        <taxon>Metazoa</taxon>
        <taxon>Spiralia</taxon>
        <taxon>Lophotrochozoa</taxon>
        <taxon>Mollusca</taxon>
        <taxon>Gastropoda</taxon>
        <taxon>Heterobranchia</taxon>
        <taxon>Euthyneura</taxon>
        <taxon>Panpulmonata</taxon>
        <taxon>Eupulmonata</taxon>
        <taxon>Stylommatophora</taxon>
        <taxon>Helicina</taxon>
        <taxon>Arionoidea</taxon>
        <taxon>Arionidae</taxon>
        <taxon>Arion</taxon>
    </lineage>
</organism>
<gene>
    <name evidence="1" type="primary">ORF31995</name>
</gene>
<name>A0A0B6YQP1_9EUPU</name>
<proteinExistence type="predicted"/>